<name>A0A1M4YRH7_9BURK</name>
<dbReference type="EMBL" id="FQUZ01000012">
    <property type="protein sequence ID" value="SHF08469.1"/>
    <property type="molecule type" value="Genomic_DNA"/>
</dbReference>
<dbReference type="Pfam" id="PF04773">
    <property type="entry name" value="FecR"/>
    <property type="match status" value="1"/>
</dbReference>
<dbReference type="InterPro" id="IPR032623">
    <property type="entry name" value="FecR_N"/>
</dbReference>
<dbReference type="Proteomes" id="UP000184327">
    <property type="component" value="Unassembled WGS sequence"/>
</dbReference>
<feature type="transmembrane region" description="Helical" evidence="1">
    <location>
        <begin position="77"/>
        <end position="94"/>
    </location>
</feature>
<feature type="domain" description="FecR N-terminal" evidence="3">
    <location>
        <begin position="2"/>
        <end position="43"/>
    </location>
</feature>
<dbReference type="InterPro" id="IPR006860">
    <property type="entry name" value="FecR"/>
</dbReference>
<accession>A0A1M4YRH7</accession>
<dbReference type="InterPro" id="IPR012373">
    <property type="entry name" value="Ferrdict_sens_TM"/>
</dbReference>
<evidence type="ECO:0000313" key="4">
    <source>
        <dbReference type="EMBL" id="SHF08469.1"/>
    </source>
</evidence>
<dbReference type="AlphaFoldDB" id="A0A1M4YRH7"/>
<dbReference type="PANTHER" id="PTHR30273">
    <property type="entry name" value="PERIPLASMIC SIGNAL SENSOR AND SIGMA FACTOR ACTIVATOR FECR-RELATED"/>
    <property type="match status" value="1"/>
</dbReference>
<evidence type="ECO:0000256" key="1">
    <source>
        <dbReference type="SAM" id="Phobius"/>
    </source>
</evidence>
<dbReference type="PANTHER" id="PTHR30273:SF2">
    <property type="entry name" value="PROTEIN FECR"/>
    <property type="match status" value="1"/>
</dbReference>
<proteinExistence type="predicted"/>
<dbReference type="OrthoDB" id="1100567at2"/>
<dbReference type="STRING" id="1122156.SAMN02745117_01309"/>
<sequence>MQQAAEWFALLSSGNATDADRLRWQSWLAAAPAHQQAWSYVDAVSQDMAQLQKAVNQDVVSDKLIDAHQRISQRRKLLSLAAFIGLGSISWAVWRHTGLQGKVTAWHADHHTATGTIHALTLPDASQVWLNTASAINIDYSAGLRRIELVQGEVLIATAADAVNRPFVVDTLHGRMQALGTRFSVRLLNEQTRLTVFESAVRVHPAQASDSRLVQSGQQVHFNDQTILAAASALPDGDSWANGVLQAHRMTLAELVAELRRYYRGHIGLADEIAHLRVVGSFRLDDVPRSLQVLETVLPVRVQQTLPWWISIEAD</sequence>
<evidence type="ECO:0000313" key="5">
    <source>
        <dbReference type="Proteomes" id="UP000184327"/>
    </source>
</evidence>
<feature type="domain" description="FecR protein" evidence="2">
    <location>
        <begin position="109"/>
        <end position="202"/>
    </location>
</feature>
<protein>
    <submittedName>
        <fullName evidence="4">FecR family protein</fullName>
    </submittedName>
</protein>
<evidence type="ECO:0000259" key="3">
    <source>
        <dbReference type="Pfam" id="PF16220"/>
    </source>
</evidence>
<dbReference type="Pfam" id="PF16220">
    <property type="entry name" value="DUF4880"/>
    <property type="match status" value="1"/>
</dbReference>
<evidence type="ECO:0000259" key="2">
    <source>
        <dbReference type="Pfam" id="PF04773"/>
    </source>
</evidence>
<gene>
    <name evidence="4" type="ORF">SAMN02745117_01309</name>
</gene>
<reference evidence="4 5" key="1">
    <citation type="submission" date="2016-11" db="EMBL/GenBank/DDBJ databases">
        <authorList>
            <person name="Jaros S."/>
            <person name="Januszkiewicz K."/>
            <person name="Wedrychowicz H."/>
        </authorList>
    </citation>
    <scope>NUCLEOTIDE SEQUENCE [LARGE SCALE GENOMIC DNA]</scope>
    <source>
        <strain evidence="4 5">DSM 16112</strain>
    </source>
</reference>
<dbReference type="Gene3D" id="2.60.120.1440">
    <property type="match status" value="1"/>
</dbReference>
<keyword evidence="1" id="KW-0812">Transmembrane</keyword>
<dbReference type="Gene3D" id="3.55.50.30">
    <property type="match status" value="1"/>
</dbReference>
<dbReference type="GO" id="GO:0016989">
    <property type="term" value="F:sigma factor antagonist activity"/>
    <property type="evidence" value="ECO:0007669"/>
    <property type="project" value="TreeGrafter"/>
</dbReference>
<keyword evidence="1" id="KW-1133">Transmembrane helix</keyword>
<keyword evidence="5" id="KW-1185">Reference proteome</keyword>
<dbReference type="RefSeq" id="WP_159435817.1">
    <property type="nucleotide sequence ID" value="NZ_FQUZ01000012.1"/>
</dbReference>
<keyword evidence="1" id="KW-0472">Membrane</keyword>
<organism evidence="4 5">
    <name type="scientific">Lampropedia hyalina DSM 16112</name>
    <dbReference type="NCBI Taxonomy" id="1122156"/>
    <lineage>
        <taxon>Bacteria</taxon>
        <taxon>Pseudomonadati</taxon>
        <taxon>Pseudomonadota</taxon>
        <taxon>Betaproteobacteria</taxon>
        <taxon>Burkholderiales</taxon>
        <taxon>Comamonadaceae</taxon>
        <taxon>Lampropedia</taxon>
    </lineage>
</organism>
<dbReference type="PIRSF" id="PIRSF018266">
    <property type="entry name" value="FecR"/>
    <property type="match status" value="1"/>
</dbReference>